<organism evidence="1">
    <name type="scientific">Nitrosopumilaceae spindle-shaped virus</name>
    <dbReference type="NCBI Taxonomy" id="3065433"/>
    <lineage>
        <taxon>Viruses</taxon>
    </lineage>
</organism>
<dbReference type="Pfam" id="PF24239">
    <property type="entry name" value="DUF7447"/>
    <property type="match status" value="1"/>
</dbReference>
<evidence type="ECO:0000313" key="1">
    <source>
        <dbReference type="EMBL" id="DBA51934.1"/>
    </source>
</evidence>
<accession>A0AAT9J9C7</accession>
<protein>
    <submittedName>
        <fullName evidence="1">ORF18</fullName>
    </submittedName>
</protein>
<name>A0AAT9J9C7_9VIRU</name>
<sequence>MTKGCISMKQFINAGQYLEQEVIQRAKKGSPHFFNEDTMRFFASRISELMWASGDRMGYKINPIYLITSEADKGYYQHKGSIRAYTVRVIDINGNIKTIGDFQGHPTLYEARKTIKELIGETLIR</sequence>
<dbReference type="InterPro" id="IPR055870">
    <property type="entry name" value="DUF7447"/>
</dbReference>
<proteinExistence type="predicted"/>
<reference evidence="1" key="1">
    <citation type="journal article" date="2024" name="Environ. Microbiol. Rep.">
        <title>Hiding in plain sight: The discovery of complete genomes of 11 hypothetical spindle-shaped viruses that putatively infect mesophilic ammonia-oxidizing archaea.</title>
        <authorList>
            <person name="Ni Y."/>
            <person name="Xu T."/>
            <person name="Yan S."/>
            <person name="Chen L."/>
            <person name="Wang Y."/>
        </authorList>
    </citation>
    <scope>NUCLEOTIDE SEQUENCE</scope>
    <source>
        <strain evidence="1">NBD1</strain>
    </source>
</reference>
<reference evidence="1" key="2">
    <citation type="submission" date="2024-03" db="EMBL/GenBank/DDBJ databases">
        <authorList>
            <person name="Ni Y."/>
            <person name="Xu T."/>
            <person name="Yan S."/>
            <person name="Chen L."/>
            <person name="Wang Y."/>
        </authorList>
    </citation>
    <scope>NUCLEOTIDE SEQUENCE</scope>
    <source>
        <strain evidence="1">NBD1</strain>
    </source>
</reference>
<dbReference type="EMBL" id="BK067787">
    <property type="protein sequence ID" value="DBA51934.1"/>
    <property type="molecule type" value="Genomic_DNA"/>
</dbReference>